<organism evidence="2 3">
    <name type="scientific">Plantactinospora solaniradicis</name>
    <dbReference type="NCBI Taxonomy" id="1723736"/>
    <lineage>
        <taxon>Bacteria</taxon>
        <taxon>Bacillati</taxon>
        <taxon>Actinomycetota</taxon>
        <taxon>Actinomycetes</taxon>
        <taxon>Micromonosporales</taxon>
        <taxon>Micromonosporaceae</taxon>
        <taxon>Plantactinospora</taxon>
    </lineage>
</organism>
<dbReference type="RefSeq" id="WP_377432878.1">
    <property type="nucleotide sequence ID" value="NZ_JBHSPR010000084.1"/>
</dbReference>
<accession>A0ABW1KQ49</accession>
<reference evidence="3" key="1">
    <citation type="journal article" date="2019" name="Int. J. Syst. Evol. Microbiol.">
        <title>The Global Catalogue of Microorganisms (GCM) 10K type strain sequencing project: providing services to taxonomists for standard genome sequencing and annotation.</title>
        <authorList>
            <consortium name="The Broad Institute Genomics Platform"/>
            <consortium name="The Broad Institute Genome Sequencing Center for Infectious Disease"/>
            <person name="Wu L."/>
            <person name="Ma J."/>
        </authorList>
    </citation>
    <scope>NUCLEOTIDE SEQUENCE [LARGE SCALE GENOMIC DNA]</scope>
    <source>
        <strain evidence="3">ZS-35-S2</strain>
    </source>
</reference>
<protein>
    <submittedName>
        <fullName evidence="2">Uncharacterized protein</fullName>
    </submittedName>
</protein>
<evidence type="ECO:0000256" key="1">
    <source>
        <dbReference type="SAM" id="MobiDB-lite"/>
    </source>
</evidence>
<feature type="region of interest" description="Disordered" evidence="1">
    <location>
        <begin position="1"/>
        <end position="25"/>
    </location>
</feature>
<feature type="region of interest" description="Disordered" evidence="1">
    <location>
        <begin position="49"/>
        <end position="116"/>
    </location>
</feature>
<sequence>MASKTKTDRQDIDGMSKDSLREYAKGIGVKFPPRLGEDKMREQIREHWRVRDAQKDVTPGSVGAAATIKTSATDVKVTKPVSAPPAATFSDAQEPAEPATSTKAPRQRRATKAAVPPVVPVAAAASSTARPTKTVEVPSVKGGRSCMGRWDDGTGVATHRMQKNDGPPILCVGCVTESTAVNGHITWVPVGG</sequence>
<gene>
    <name evidence="2" type="ORF">ACFP2T_43320</name>
</gene>
<dbReference type="Proteomes" id="UP001596203">
    <property type="component" value="Unassembled WGS sequence"/>
</dbReference>
<feature type="compositionally biased region" description="Basic and acidic residues" evidence="1">
    <location>
        <begin position="1"/>
        <end position="24"/>
    </location>
</feature>
<evidence type="ECO:0000313" key="3">
    <source>
        <dbReference type="Proteomes" id="UP001596203"/>
    </source>
</evidence>
<evidence type="ECO:0000313" key="2">
    <source>
        <dbReference type="EMBL" id="MFC6022969.1"/>
    </source>
</evidence>
<keyword evidence="3" id="KW-1185">Reference proteome</keyword>
<name>A0ABW1KQ49_9ACTN</name>
<comment type="caution">
    <text evidence="2">The sequence shown here is derived from an EMBL/GenBank/DDBJ whole genome shotgun (WGS) entry which is preliminary data.</text>
</comment>
<dbReference type="EMBL" id="JBHSPR010000084">
    <property type="protein sequence ID" value="MFC6022969.1"/>
    <property type="molecule type" value="Genomic_DNA"/>
</dbReference>
<proteinExistence type="predicted"/>